<dbReference type="EMBL" id="JAUSQM010000001">
    <property type="protein sequence ID" value="MDP9824039.1"/>
    <property type="molecule type" value="Genomic_DNA"/>
</dbReference>
<reference evidence="1 2" key="1">
    <citation type="submission" date="2023-07" db="EMBL/GenBank/DDBJ databases">
        <title>Sequencing the genomes of 1000 actinobacteria strains.</title>
        <authorList>
            <person name="Klenk H.-P."/>
        </authorList>
    </citation>
    <scope>NUCLEOTIDE SEQUENCE [LARGE SCALE GENOMIC DNA]</scope>
    <source>
        <strain evidence="1 2">GD13</strain>
    </source>
</reference>
<gene>
    <name evidence="1" type="ORF">J2S59_003848</name>
</gene>
<accession>A0ABT9NV66</accession>
<proteinExistence type="predicted"/>
<keyword evidence="2" id="KW-1185">Reference proteome</keyword>
<dbReference type="Proteomes" id="UP001240447">
    <property type="component" value="Unassembled WGS sequence"/>
</dbReference>
<evidence type="ECO:0000313" key="2">
    <source>
        <dbReference type="Proteomes" id="UP001240447"/>
    </source>
</evidence>
<name>A0ABT9NV66_9ACTN</name>
<evidence type="ECO:0008006" key="3">
    <source>
        <dbReference type="Google" id="ProtNLM"/>
    </source>
</evidence>
<sequence length="141" mass="14727">MTVTATTSIQVERITGAAAVVVDDLLDPTSAPIQGIAGQADDVEGVHHRDRLGQFLGGRGLEAGEPAHCHDLHAVTSLSGAFGEPGLERGLGAALDHRMGHAQITTTQKYLHALPDAGEKNLTALDRIRSAPTRRRAGPAT</sequence>
<comment type="caution">
    <text evidence="1">The sequence shown here is derived from an EMBL/GenBank/DDBJ whole genome shotgun (WGS) entry which is preliminary data.</text>
</comment>
<protein>
    <recommendedName>
        <fullName evidence="3">Phage integrase family protein</fullName>
    </recommendedName>
</protein>
<evidence type="ECO:0000313" key="1">
    <source>
        <dbReference type="EMBL" id="MDP9824039.1"/>
    </source>
</evidence>
<organism evidence="1 2">
    <name type="scientific">Nocardioides massiliensis</name>
    <dbReference type="NCBI Taxonomy" id="1325935"/>
    <lineage>
        <taxon>Bacteria</taxon>
        <taxon>Bacillati</taxon>
        <taxon>Actinomycetota</taxon>
        <taxon>Actinomycetes</taxon>
        <taxon>Propionibacteriales</taxon>
        <taxon>Nocardioidaceae</taxon>
        <taxon>Nocardioides</taxon>
    </lineage>
</organism>